<feature type="domain" description="NarX-like N-terminal" evidence="6">
    <location>
        <begin position="28"/>
        <end position="118"/>
    </location>
</feature>
<feature type="signal peptide" evidence="5">
    <location>
        <begin position="1"/>
        <end position="25"/>
    </location>
</feature>
<comment type="caution">
    <text evidence="7">The sequence shown here is derived from an EMBL/GenBank/DDBJ whole genome shotgun (WGS) entry which is preliminary data.</text>
</comment>
<keyword evidence="8" id="KW-1185">Reference proteome</keyword>
<evidence type="ECO:0000256" key="5">
    <source>
        <dbReference type="SAM" id="SignalP"/>
    </source>
</evidence>
<gene>
    <name evidence="7" type="ORF">DIZ78_13460</name>
</gene>
<protein>
    <recommendedName>
        <fullName evidence="6">NarX-like N-terminal domain-containing protein</fullName>
    </recommendedName>
</protein>
<comment type="subcellular location">
    <subcellularLocation>
        <location evidence="1">Membrane</location>
        <topology evidence="1">Multi-pass membrane protein</topology>
    </subcellularLocation>
</comment>
<keyword evidence="4" id="KW-0472">Membrane</keyword>
<dbReference type="Pfam" id="PF13675">
    <property type="entry name" value="PilJ"/>
    <property type="match status" value="2"/>
</dbReference>
<keyword evidence="5" id="KW-0732">Signal</keyword>
<sequence length="259" mass="28982">MRRVSAKTILLFLLALLFIPVQAPAVELSMGEAINKAGRQRMLTQRIVKTYCQMGQDIRYRIAKKQRKASLDLFAAQLAELKKFKVNSSVTQALETVSTLWAPFHQLAAGKPNRTSAKAVRQAGEELLNASHRVVVLLETASGTSTGKLVNMAGRQRMLSQRMANLYMLRSWKFQQPLYESDYKKAAADFDSALQQLRTAPENTPEIDQALTEVKEQWDLFSLGNNLEDGNFVPSLVSRSLDKILVAMNKITGMYAALM</sequence>
<reference evidence="7 8" key="1">
    <citation type="journal article" date="2018" name="ISME J.">
        <title>Endosymbiont genomes yield clues of tubeworm success.</title>
        <authorList>
            <person name="Li Y."/>
            <person name="Liles M.R."/>
            <person name="Halanych K.M."/>
        </authorList>
    </citation>
    <scope>NUCLEOTIDE SEQUENCE [LARGE SCALE GENOMIC DNA]</scope>
    <source>
        <strain evidence="7">A1462</strain>
    </source>
</reference>
<keyword evidence="2" id="KW-0812">Transmembrane</keyword>
<dbReference type="InterPro" id="IPR029095">
    <property type="entry name" value="NarX-like_N"/>
</dbReference>
<evidence type="ECO:0000313" key="7">
    <source>
        <dbReference type="EMBL" id="RDH83528.1"/>
    </source>
</evidence>
<name>A0A370DF41_9GAMM</name>
<evidence type="ECO:0000256" key="2">
    <source>
        <dbReference type="ARBA" id="ARBA00022692"/>
    </source>
</evidence>
<evidence type="ECO:0000256" key="1">
    <source>
        <dbReference type="ARBA" id="ARBA00004141"/>
    </source>
</evidence>
<evidence type="ECO:0000313" key="8">
    <source>
        <dbReference type="Proteomes" id="UP000254771"/>
    </source>
</evidence>
<evidence type="ECO:0000256" key="3">
    <source>
        <dbReference type="ARBA" id="ARBA00022989"/>
    </source>
</evidence>
<evidence type="ECO:0000256" key="4">
    <source>
        <dbReference type="ARBA" id="ARBA00023136"/>
    </source>
</evidence>
<accession>A0A370DF41</accession>
<feature type="chain" id="PRO_5016901083" description="NarX-like N-terminal domain-containing protein" evidence="5">
    <location>
        <begin position="26"/>
        <end position="259"/>
    </location>
</feature>
<dbReference type="EMBL" id="QFXE01000018">
    <property type="protein sequence ID" value="RDH83528.1"/>
    <property type="molecule type" value="Genomic_DNA"/>
</dbReference>
<evidence type="ECO:0000259" key="6">
    <source>
        <dbReference type="Pfam" id="PF13675"/>
    </source>
</evidence>
<dbReference type="AlphaFoldDB" id="A0A370DF41"/>
<organism evidence="7 8">
    <name type="scientific">endosymbiont of Escarpia spicata</name>
    <dbReference type="NCBI Taxonomy" id="2200908"/>
    <lineage>
        <taxon>Bacteria</taxon>
        <taxon>Pseudomonadati</taxon>
        <taxon>Pseudomonadota</taxon>
        <taxon>Gammaproteobacteria</taxon>
        <taxon>sulfur-oxidizing symbionts</taxon>
    </lineage>
</organism>
<dbReference type="Proteomes" id="UP000254771">
    <property type="component" value="Unassembled WGS sequence"/>
</dbReference>
<feature type="domain" description="NarX-like N-terminal" evidence="6">
    <location>
        <begin position="144"/>
        <end position="219"/>
    </location>
</feature>
<dbReference type="GO" id="GO:0016020">
    <property type="term" value="C:membrane"/>
    <property type="evidence" value="ECO:0007669"/>
    <property type="project" value="UniProtKB-SubCell"/>
</dbReference>
<proteinExistence type="predicted"/>
<keyword evidence="3" id="KW-1133">Transmembrane helix</keyword>